<dbReference type="GO" id="GO:0016813">
    <property type="term" value="F:hydrolase activity, acting on carbon-nitrogen (but not peptide) bonds, in linear amidines"/>
    <property type="evidence" value="ECO:0007669"/>
    <property type="project" value="InterPro"/>
</dbReference>
<dbReference type="InterPro" id="IPR036264">
    <property type="entry name" value="Bact_exopeptidase_dim_dom"/>
</dbReference>
<dbReference type="PANTHER" id="PTHR32494:SF5">
    <property type="entry name" value="ALLANTOATE AMIDOHYDROLASE"/>
    <property type="match status" value="1"/>
</dbReference>
<dbReference type="InterPro" id="IPR010158">
    <property type="entry name" value="Amidase_Cbmase"/>
</dbReference>
<keyword evidence="3" id="KW-0479">Metal-binding</keyword>
<name>A0A069PK45_9BURK</name>
<dbReference type="Proteomes" id="UP000027466">
    <property type="component" value="Unassembled WGS sequence"/>
</dbReference>
<dbReference type="PANTHER" id="PTHR32494">
    <property type="entry name" value="ALLANTOATE DEIMINASE-RELATED"/>
    <property type="match status" value="1"/>
</dbReference>
<comment type="caution">
    <text evidence="5">The sequence shown here is derived from an EMBL/GenBank/DDBJ whole genome shotgun (WGS) entry which is preliminary data.</text>
</comment>
<dbReference type="SUPFAM" id="SSF53187">
    <property type="entry name" value="Zn-dependent exopeptidases"/>
    <property type="match status" value="1"/>
</dbReference>
<organism evidence="5 6">
    <name type="scientific">Caballeronia glathei</name>
    <dbReference type="NCBI Taxonomy" id="60547"/>
    <lineage>
        <taxon>Bacteria</taxon>
        <taxon>Pseudomonadati</taxon>
        <taxon>Pseudomonadota</taxon>
        <taxon>Betaproteobacteria</taxon>
        <taxon>Burkholderiales</taxon>
        <taxon>Burkholderiaceae</taxon>
        <taxon>Caballeronia</taxon>
    </lineage>
</organism>
<keyword evidence="2 5" id="KW-0378">Hydrolase</keyword>
<dbReference type="Gene3D" id="3.40.630.10">
    <property type="entry name" value="Zn peptidases"/>
    <property type="match status" value="1"/>
</dbReference>
<feature type="binding site" evidence="3">
    <location>
        <position position="90"/>
    </location>
    <ligand>
        <name>Zn(2+)</name>
        <dbReference type="ChEBI" id="CHEBI:29105"/>
        <label>1</label>
    </ligand>
</feature>
<feature type="domain" description="Peptidase M20 dimerisation" evidence="4">
    <location>
        <begin position="219"/>
        <end position="320"/>
    </location>
</feature>
<dbReference type="Gene3D" id="3.30.70.360">
    <property type="match status" value="1"/>
</dbReference>
<dbReference type="STRING" id="60547.GCA_000751215_00385"/>
<comment type="cofactor">
    <cofactor evidence="3">
        <name>Zn(2+)</name>
        <dbReference type="ChEBI" id="CHEBI:29105"/>
    </cofactor>
    <text evidence="3">Binds 2 Zn(2+) ions per subunit.</text>
</comment>
<feature type="binding site" evidence="3">
    <location>
        <position position="101"/>
    </location>
    <ligand>
        <name>Zn(2+)</name>
        <dbReference type="ChEBI" id="CHEBI:29105"/>
        <label>2</label>
    </ligand>
</feature>
<evidence type="ECO:0000259" key="4">
    <source>
        <dbReference type="Pfam" id="PF07687"/>
    </source>
</evidence>
<evidence type="ECO:0000313" key="5">
    <source>
        <dbReference type="EMBL" id="KDR40980.1"/>
    </source>
</evidence>
<keyword evidence="3" id="KW-0862">Zinc</keyword>
<feature type="binding site" evidence="3">
    <location>
        <position position="390"/>
    </location>
    <ligand>
        <name>Zn(2+)</name>
        <dbReference type="ChEBI" id="CHEBI:29105"/>
        <label>2</label>
    </ligand>
</feature>
<evidence type="ECO:0000256" key="3">
    <source>
        <dbReference type="PIRSR" id="PIRSR001235-1"/>
    </source>
</evidence>
<dbReference type="GO" id="GO:0046872">
    <property type="term" value="F:metal ion binding"/>
    <property type="evidence" value="ECO:0007669"/>
    <property type="project" value="UniProtKB-KW"/>
</dbReference>
<accession>A0A069PK45</accession>
<reference evidence="5 6" key="1">
    <citation type="submission" date="2014-03" db="EMBL/GenBank/DDBJ databases">
        <title>Draft Genome Sequences of Four Burkholderia Strains.</title>
        <authorList>
            <person name="Liu X.Y."/>
            <person name="Li C.X."/>
            <person name="Xu J.H."/>
        </authorList>
    </citation>
    <scope>NUCLEOTIDE SEQUENCE [LARGE SCALE GENOMIC DNA]</scope>
    <source>
        <strain evidence="5 6">DSM 50014</strain>
    </source>
</reference>
<feature type="binding site" evidence="3">
    <location>
        <position position="136"/>
    </location>
    <ligand>
        <name>Zn(2+)</name>
        <dbReference type="ChEBI" id="CHEBI:29105"/>
        <label>2</label>
    </ligand>
</feature>
<dbReference type="PIRSF" id="PIRSF001235">
    <property type="entry name" value="Amidase_carbamoylase"/>
    <property type="match status" value="1"/>
</dbReference>
<comment type="similarity">
    <text evidence="1">Belongs to the peptidase M20 family.</text>
</comment>
<dbReference type="CDD" id="cd03884">
    <property type="entry name" value="M20_bAS"/>
    <property type="match status" value="1"/>
</dbReference>
<dbReference type="NCBIfam" id="NF006771">
    <property type="entry name" value="PRK09290.1-5"/>
    <property type="match status" value="1"/>
</dbReference>
<dbReference type="EMBL" id="JFHC01000033">
    <property type="protein sequence ID" value="KDR40980.1"/>
    <property type="molecule type" value="Genomic_DNA"/>
</dbReference>
<keyword evidence="6" id="KW-1185">Reference proteome</keyword>
<feature type="binding site" evidence="3">
    <location>
        <position position="200"/>
    </location>
    <ligand>
        <name>Zn(2+)</name>
        <dbReference type="ChEBI" id="CHEBI:29105"/>
        <label>1</label>
    </ligand>
</feature>
<evidence type="ECO:0000313" key="6">
    <source>
        <dbReference type="Proteomes" id="UP000027466"/>
    </source>
</evidence>
<protein>
    <submittedName>
        <fullName evidence="5">Allantoate amidohydrolase</fullName>
    </submittedName>
</protein>
<dbReference type="Pfam" id="PF01546">
    <property type="entry name" value="Peptidase_M20"/>
    <property type="match status" value="1"/>
</dbReference>
<feature type="binding site" evidence="3">
    <location>
        <position position="101"/>
    </location>
    <ligand>
        <name>Zn(2+)</name>
        <dbReference type="ChEBI" id="CHEBI:29105"/>
        <label>1</label>
    </ligand>
</feature>
<dbReference type="NCBIfam" id="TIGR01879">
    <property type="entry name" value="hydantase"/>
    <property type="match status" value="1"/>
</dbReference>
<gene>
    <name evidence="5" type="ORF">BG61_21800</name>
</gene>
<dbReference type="AlphaFoldDB" id="A0A069PK45"/>
<dbReference type="InterPro" id="IPR011650">
    <property type="entry name" value="Peptidase_M20_dimer"/>
</dbReference>
<evidence type="ECO:0000256" key="2">
    <source>
        <dbReference type="ARBA" id="ARBA00022801"/>
    </source>
</evidence>
<evidence type="ECO:0000256" key="1">
    <source>
        <dbReference type="ARBA" id="ARBA00006153"/>
    </source>
</evidence>
<proteinExistence type="inferred from homology"/>
<sequence>MSADTKTRASAFVDEKRLAERLAAMARIGATEKGGVNRQALSKEDAAAQQLLIRWGETLGLKPSIDAIGNLFLRLEGADPNAAPVLSGSHLDTQPTGGKFDGVYGVLAALEAVQAIVASGVRPRASIDVVAWMNEEGSRFAPGMMGSAVFAGERRLDTVLAVTDESGVSVADALMQVRSCLRDVAARALDERAAAYVEAHIEQGPHLEREGLTIGVVTGIQGKRTFKVRVDGEAAHAGTSTRAERKDALLAAIAMVQALAEALHDAQDIVKFTVGRFDVKPSAPSVVPSAVDFSIDLRHPDSQALRALGDKVQPICEAHAGVCAVRVTELSSAMSLEFPALMRSVIRDAAARLNLAHREILSTAGHDARYLHAVCPSGMIFVPSHRGLTHCEAEFTTSADLANGAKVLADVLEELAS</sequence>
<dbReference type="InterPro" id="IPR002933">
    <property type="entry name" value="Peptidase_M20"/>
</dbReference>
<dbReference type="RefSeq" id="WP_035925094.1">
    <property type="nucleotide sequence ID" value="NZ_CADFFX010000029.1"/>
</dbReference>
<dbReference type="SUPFAM" id="SSF55031">
    <property type="entry name" value="Bacterial exopeptidase dimerisation domain"/>
    <property type="match status" value="1"/>
</dbReference>
<dbReference type="Pfam" id="PF07687">
    <property type="entry name" value="M20_dimer"/>
    <property type="match status" value="1"/>
</dbReference>